<reference evidence="2 3" key="1">
    <citation type="journal article" date="2023" name="G3 (Bethesda)">
        <title>A haplotype-resolved chromosome-scale genome for Quercus rubra L. provides insights into the genetics of adaptive traits for red oak species.</title>
        <authorList>
            <person name="Kapoor B."/>
            <person name="Jenkins J."/>
            <person name="Schmutz J."/>
            <person name="Zhebentyayeva T."/>
            <person name="Kuelheim C."/>
            <person name="Coggeshall M."/>
            <person name="Heim C."/>
            <person name="Lasky J.R."/>
            <person name="Leites L."/>
            <person name="Islam-Faridi N."/>
            <person name="Romero-Severson J."/>
            <person name="DeLeo V.L."/>
            <person name="Lucas S.M."/>
            <person name="Lazic D."/>
            <person name="Gailing O."/>
            <person name="Carlson J."/>
            <person name="Staton M."/>
        </authorList>
    </citation>
    <scope>NUCLEOTIDE SEQUENCE [LARGE SCALE GENOMIC DNA]</scope>
    <source>
        <strain evidence="2">Pseudo-F2</strain>
    </source>
</reference>
<dbReference type="PANTHER" id="PTHR24121">
    <property type="entry name" value="NO MECHANORECEPTOR POTENTIAL C, ISOFORM D-RELATED"/>
    <property type="match status" value="1"/>
</dbReference>
<evidence type="ECO:0000313" key="3">
    <source>
        <dbReference type="Proteomes" id="UP001324115"/>
    </source>
</evidence>
<dbReference type="Pfam" id="PF12796">
    <property type="entry name" value="Ank_2"/>
    <property type="match status" value="1"/>
</dbReference>
<dbReference type="EMBL" id="JAXUIC010000011">
    <property type="protein sequence ID" value="KAK4564380.1"/>
    <property type="molecule type" value="Genomic_DNA"/>
</dbReference>
<dbReference type="SUPFAM" id="SSF48403">
    <property type="entry name" value="Ankyrin repeat"/>
    <property type="match status" value="1"/>
</dbReference>
<protein>
    <recommendedName>
        <fullName evidence="4">Ankyrin repeat-containing protein</fullName>
    </recommendedName>
</protein>
<dbReference type="Proteomes" id="UP001324115">
    <property type="component" value="Unassembled WGS sequence"/>
</dbReference>
<name>A0AAN7IBW2_QUERU</name>
<comment type="caution">
    <text evidence="2">The sequence shown here is derived from an EMBL/GenBank/DDBJ whole genome shotgun (WGS) entry which is preliminary data.</text>
</comment>
<proteinExistence type="predicted"/>
<organism evidence="2 3">
    <name type="scientific">Quercus rubra</name>
    <name type="common">Northern red oak</name>
    <name type="synonym">Quercus borealis</name>
    <dbReference type="NCBI Taxonomy" id="3512"/>
    <lineage>
        <taxon>Eukaryota</taxon>
        <taxon>Viridiplantae</taxon>
        <taxon>Streptophyta</taxon>
        <taxon>Embryophyta</taxon>
        <taxon>Tracheophyta</taxon>
        <taxon>Spermatophyta</taxon>
        <taxon>Magnoliopsida</taxon>
        <taxon>eudicotyledons</taxon>
        <taxon>Gunneridae</taxon>
        <taxon>Pentapetalae</taxon>
        <taxon>rosids</taxon>
        <taxon>fabids</taxon>
        <taxon>Fagales</taxon>
        <taxon>Fagaceae</taxon>
        <taxon>Quercus</taxon>
    </lineage>
</organism>
<evidence type="ECO:0008006" key="4">
    <source>
        <dbReference type="Google" id="ProtNLM"/>
    </source>
</evidence>
<dbReference type="Gene3D" id="1.25.40.20">
    <property type="entry name" value="Ankyrin repeat-containing domain"/>
    <property type="match status" value="1"/>
</dbReference>
<dbReference type="EMBL" id="JAXUIC010000011">
    <property type="protein sequence ID" value="KAK4564382.1"/>
    <property type="molecule type" value="Genomic_DNA"/>
</dbReference>
<dbReference type="SMART" id="SM00248">
    <property type="entry name" value="ANK"/>
    <property type="match status" value="3"/>
</dbReference>
<dbReference type="PROSITE" id="PS50088">
    <property type="entry name" value="ANK_REPEAT"/>
    <property type="match status" value="1"/>
</dbReference>
<dbReference type="PROSITE" id="PS50297">
    <property type="entry name" value="ANK_REP_REGION"/>
    <property type="match status" value="1"/>
</dbReference>
<dbReference type="InterPro" id="IPR002110">
    <property type="entry name" value="Ankyrin_rpt"/>
</dbReference>
<evidence type="ECO:0000313" key="2">
    <source>
        <dbReference type="EMBL" id="KAK4564381.1"/>
    </source>
</evidence>
<dbReference type="EMBL" id="JAXUIC010000011">
    <property type="protein sequence ID" value="KAK4564381.1"/>
    <property type="molecule type" value="Genomic_DNA"/>
</dbReference>
<dbReference type="AlphaFoldDB" id="A0AAN7IBW2"/>
<dbReference type="InterPro" id="IPR036770">
    <property type="entry name" value="Ankyrin_rpt-contain_sf"/>
</dbReference>
<keyword evidence="1" id="KW-0040">ANK repeat</keyword>
<sequence length="298" mass="32998">MGDRQTASFERQACTNKCIGRSVSLPPPSPNFPLGDSTDHAALDVATLQRQSPTGEANHNHRQRDCLTLYRAALKGNWREAEDIILRYPDDIIRASITEMGDTVLHIASATKHATFVKKVVGSLNGKDLAQKNKCGDTAFCIAAESGIVTIAEEMLNKNKSLILIRNSKERTPLHAAALFGHRDMVEYLLPKTPFNNLTSSQRMEMLVPFQDLLTPTEKEDMLDAFKDLTPSEKMHILVATITHDMYDITFEILEKDPTLATANNRASALRELARKPSAIGSRSQPSLWKSCLNSPIG</sequence>
<keyword evidence="3" id="KW-1185">Reference proteome</keyword>
<dbReference type="PANTHER" id="PTHR24121:SF18">
    <property type="match status" value="1"/>
</dbReference>
<feature type="repeat" description="ANK" evidence="1">
    <location>
        <begin position="169"/>
        <end position="190"/>
    </location>
</feature>
<accession>A0AAN7IBW2</accession>
<evidence type="ECO:0000256" key="1">
    <source>
        <dbReference type="PROSITE-ProRule" id="PRU00023"/>
    </source>
</evidence>
<gene>
    <name evidence="2" type="ORF">RGQ29_006450</name>
</gene>